<dbReference type="CDD" id="cd00200">
    <property type="entry name" value="WD40"/>
    <property type="match status" value="2"/>
</dbReference>
<sequence>MHGERDFLTRFIFPELQERCKKLRVHVHPVDLRWGVTSEDTANALEVCLGELDSCRPFFIGLLGNRYGWVPEKYIVPDEPRFDWIKSEPTGKSITHLEMEYGVLRDPSKARCAFYLRDSGFIHNVPANYKADFQEDNSKNAQQLTLLKDKIISKVPPEFILKDYECSWSGVVDGKPMVSGLEKFGQHVLETFWKHFQEEFPFEQTVLTPLAIDRSYHENFIESHSRLFVGRKTILQKLTDFITQNTTTPLVIVGQPGSGKTSLVSYFANNYAKTKQGDPNTLVLVHFVGAAPGSTSIRHTLSRLIQEIGNFFNFSTEKIPEDFKELQTLFSSYMEKLGADQTRKLVLILDALNQLDPTNHAHSLDWLPETFPVNVRTIVSVLPGNVYDVLTRRKREEVSVEALTQEEKSEIVKQTLWQYRKKLEADQLALLLKKEDSGKPLYLIVACEELRVFGVFEKVKEKILKMAPTVPLLFEEVLRRLETDLDKDLVIRTLSFLTCSQSGLLETELLSLLGSRKDHYPLPQSTWSRIHRSLENYLRPAGESGEGVLDFFHRQMPKAVSRMYLQDKKFFEHIHSELADYFWEKADPEQNGMWDGGSLRGLQYTVYHHIQAKQWKNLRKILCDLAFIEAKCENGMTYDLVSDYLQLSEYKSEIPDKIFEEISEYQRFVMGRAHVLVHSPFLTFSMAYSLPNESSPAKQAHYRYYQAGLESRPFLKWVNKPQTSNPCIMTLSGHDMVIRGCHVYATEKTRRIVSAADDSLLKLYDGMTGEEILTLRGHKSSVAYCSFSPDGTMIGSGGYDKLFILWDSATGLVKHQLEGFKGTVTGCSFHPTDSQRVAVACRDKMVRIYNIPALVASFEAHEKALLGCEYSPDGTLLATCSEDHKVKVWNTDSTGQWKELKVLTGHEKTVNSVSWSPDGTRLVSASEDRKVIVWEFTPSSFLIRHRLTGHKDIATCASFDPTGTRIISGSNDNLIIIWDVESGLPVSTLVGHTGSVYRAVFFKTYPKEEEFPQDPSKDQEDPQQAPKKLQPSDLTQIVSCSFDRTVKIWEWRENMKICGHEARILSVAFSPDGKKLATGARDKTGKIWDTATGNELAALVGHTSNVFGICWSPDGKLVCTASRDSTVKIWDALTGKCKCTMTNHKAAVRSCAWSPSGEHILTSSDDKTLIIWEESTGAVPAPATKTGKSEGGDINWRSRGILFGHRAEVSTCAYSSDGRRAASGSEDGVIKLWNTKKESHNFSGAYVKIATFSFHTTILHSIGFSPDGTKLVSAGEDNILVEWDATKARILAKMLGHSEGIRGCSYSADGKWIVSGATDCTIRLWNAKTKEVDCSFACEGRVCAVDSALVAYHHVFAVGDGSGNLYILLPEGLEKKTADAQQLEKTENQ</sequence>
<feature type="region of interest" description="Disordered" evidence="4">
    <location>
        <begin position="1009"/>
        <end position="1031"/>
    </location>
</feature>
<organism evidence="6">
    <name type="scientific">Arcella intermedia</name>
    <dbReference type="NCBI Taxonomy" id="1963864"/>
    <lineage>
        <taxon>Eukaryota</taxon>
        <taxon>Amoebozoa</taxon>
        <taxon>Tubulinea</taxon>
        <taxon>Elardia</taxon>
        <taxon>Arcellinida</taxon>
        <taxon>Sphaerothecina</taxon>
        <taxon>Arcellidae</taxon>
        <taxon>Arcella</taxon>
    </lineage>
</organism>
<feature type="repeat" description="WD" evidence="3">
    <location>
        <begin position="947"/>
        <end position="988"/>
    </location>
</feature>
<evidence type="ECO:0000259" key="5">
    <source>
        <dbReference type="PROSITE" id="PS50837"/>
    </source>
</evidence>
<keyword evidence="1 3" id="KW-0853">WD repeat</keyword>
<dbReference type="Pfam" id="PF17908">
    <property type="entry name" value="APAF1_C"/>
    <property type="match status" value="1"/>
</dbReference>
<reference evidence="6" key="1">
    <citation type="journal article" date="2020" name="J. Eukaryot. Microbiol.">
        <title>De novo Sequencing, Assembly and Annotation of the Transcriptome for the Free-Living Testate Amoeba Arcella intermedia.</title>
        <authorList>
            <person name="Ribeiro G.M."/>
            <person name="Porfirio-Sousa A.L."/>
            <person name="Maurer-Alcala X.X."/>
            <person name="Katz L.A."/>
            <person name="Lahr D.J.G."/>
        </authorList>
    </citation>
    <scope>NUCLEOTIDE SEQUENCE</scope>
</reference>
<protein>
    <recommendedName>
        <fullName evidence="5">NACHT domain-containing protein</fullName>
    </recommendedName>
</protein>
<feature type="compositionally biased region" description="Basic and acidic residues" evidence="4">
    <location>
        <begin position="1009"/>
        <end position="1020"/>
    </location>
</feature>
<evidence type="ECO:0000256" key="3">
    <source>
        <dbReference type="PROSITE-ProRule" id="PRU00221"/>
    </source>
</evidence>
<dbReference type="InterPro" id="IPR041664">
    <property type="entry name" value="AAA_16"/>
</dbReference>
<evidence type="ECO:0000256" key="1">
    <source>
        <dbReference type="ARBA" id="ARBA00022574"/>
    </source>
</evidence>
<dbReference type="Pfam" id="PF13271">
    <property type="entry name" value="DUF4062"/>
    <property type="match status" value="1"/>
</dbReference>
<dbReference type="Gene3D" id="3.40.50.300">
    <property type="entry name" value="P-loop containing nucleotide triphosphate hydrolases"/>
    <property type="match status" value="1"/>
</dbReference>
<feature type="repeat" description="WD" evidence="3">
    <location>
        <begin position="903"/>
        <end position="944"/>
    </location>
</feature>
<dbReference type="SUPFAM" id="SSF50978">
    <property type="entry name" value="WD40 repeat-like"/>
    <property type="match status" value="2"/>
</dbReference>
<feature type="domain" description="NACHT" evidence="5">
    <location>
        <begin position="248"/>
        <end position="393"/>
    </location>
</feature>
<name>A0A6B2KWL9_9EUKA</name>
<keyword evidence="2" id="KW-0677">Repeat</keyword>
<feature type="repeat" description="WD" evidence="3">
    <location>
        <begin position="1294"/>
        <end position="1335"/>
    </location>
</feature>
<dbReference type="InterPro" id="IPR036322">
    <property type="entry name" value="WD40_repeat_dom_sf"/>
</dbReference>
<dbReference type="Gene3D" id="2.130.10.10">
    <property type="entry name" value="YVTN repeat-like/Quinoprotein amine dehydrogenase"/>
    <property type="match status" value="5"/>
</dbReference>
<feature type="repeat" description="WD" evidence="3">
    <location>
        <begin position="1057"/>
        <end position="1098"/>
    </location>
</feature>
<feature type="repeat" description="WD" evidence="3">
    <location>
        <begin position="775"/>
        <end position="807"/>
    </location>
</feature>
<accession>A0A6B2KWL9</accession>
<dbReference type="GO" id="GO:0000722">
    <property type="term" value="P:telomere maintenance via recombination"/>
    <property type="evidence" value="ECO:0007669"/>
    <property type="project" value="TreeGrafter"/>
</dbReference>
<dbReference type="PROSITE" id="PS50837">
    <property type="entry name" value="NACHT"/>
    <property type="match status" value="1"/>
</dbReference>
<dbReference type="SMART" id="SM00320">
    <property type="entry name" value="WD40"/>
    <property type="match status" value="13"/>
</dbReference>
<feature type="repeat" description="WD" evidence="3">
    <location>
        <begin position="858"/>
        <end position="893"/>
    </location>
</feature>
<dbReference type="InterPro" id="IPR027417">
    <property type="entry name" value="P-loop_NTPase"/>
</dbReference>
<dbReference type="PROSITE" id="PS00678">
    <property type="entry name" value="WD_REPEATS_1"/>
    <property type="match status" value="3"/>
</dbReference>
<dbReference type="InterPro" id="IPR015943">
    <property type="entry name" value="WD40/YVTN_repeat-like_dom_sf"/>
</dbReference>
<dbReference type="PANTHER" id="PTHR44791:SF1">
    <property type="entry name" value="TELOMERASE PROTEIN COMPONENT 1"/>
    <property type="match status" value="1"/>
</dbReference>
<feature type="repeat" description="WD" evidence="3">
    <location>
        <begin position="1252"/>
        <end position="1293"/>
    </location>
</feature>
<dbReference type="PROSITE" id="PS50082">
    <property type="entry name" value="WD_REPEATS_2"/>
    <property type="match status" value="10"/>
</dbReference>
<feature type="repeat" description="WD" evidence="3">
    <location>
        <begin position="1141"/>
        <end position="1173"/>
    </location>
</feature>
<dbReference type="SUPFAM" id="SSF117289">
    <property type="entry name" value="Nucleoporin domain"/>
    <property type="match status" value="1"/>
</dbReference>
<dbReference type="EMBL" id="GIBP01000062">
    <property type="protein sequence ID" value="NDV29031.1"/>
    <property type="molecule type" value="Transcribed_RNA"/>
</dbReference>
<dbReference type="Pfam" id="PF13191">
    <property type="entry name" value="AAA_16"/>
    <property type="match status" value="1"/>
</dbReference>
<proteinExistence type="predicted"/>
<dbReference type="InterPro" id="IPR041452">
    <property type="entry name" value="APAF1_C"/>
</dbReference>
<dbReference type="Gene3D" id="1.25.40.370">
    <property type="match status" value="1"/>
</dbReference>
<dbReference type="PROSITE" id="PS50294">
    <property type="entry name" value="WD_REPEATS_REGION"/>
    <property type="match status" value="10"/>
</dbReference>
<evidence type="ECO:0000313" key="6">
    <source>
        <dbReference type="EMBL" id="NDV29031.1"/>
    </source>
</evidence>
<feature type="repeat" description="WD" evidence="3">
    <location>
        <begin position="1202"/>
        <end position="1243"/>
    </location>
</feature>
<evidence type="ECO:0000256" key="2">
    <source>
        <dbReference type="ARBA" id="ARBA00022737"/>
    </source>
</evidence>
<dbReference type="InterPro" id="IPR019775">
    <property type="entry name" value="WD40_repeat_CS"/>
</dbReference>
<feature type="repeat" description="WD" evidence="3">
    <location>
        <begin position="1099"/>
        <end position="1140"/>
    </location>
</feature>
<dbReference type="InterPro" id="IPR052652">
    <property type="entry name" value="Telomerase_Complex_Comp"/>
</dbReference>
<dbReference type="InterPro" id="IPR007111">
    <property type="entry name" value="NACHT_NTPase"/>
</dbReference>
<dbReference type="GO" id="GO:0070034">
    <property type="term" value="F:telomerase RNA binding"/>
    <property type="evidence" value="ECO:0007669"/>
    <property type="project" value="TreeGrafter"/>
</dbReference>
<dbReference type="PANTHER" id="PTHR44791">
    <property type="entry name" value="TELOMERASE PROTEIN COMPONENT 1 TEP1"/>
    <property type="match status" value="1"/>
</dbReference>
<evidence type="ECO:0000256" key="4">
    <source>
        <dbReference type="SAM" id="MobiDB-lite"/>
    </source>
</evidence>
<dbReference type="SUPFAM" id="SSF52540">
    <property type="entry name" value="P-loop containing nucleoside triphosphate hydrolases"/>
    <property type="match status" value="1"/>
</dbReference>
<dbReference type="InterPro" id="IPR020472">
    <property type="entry name" value="WD40_PAC1"/>
</dbReference>
<dbReference type="Pfam" id="PF00400">
    <property type="entry name" value="WD40"/>
    <property type="match status" value="12"/>
</dbReference>
<dbReference type="InterPro" id="IPR001680">
    <property type="entry name" value="WD40_rpt"/>
</dbReference>
<dbReference type="PRINTS" id="PR00320">
    <property type="entry name" value="GPROTEINBRPT"/>
</dbReference>
<dbReference type="InterPro" id="IPR025139">
    <property type="entry name" value="DUF4062"/>
</dbReference>
<dbReference type="GO" id="GO:0005697">
    <property type="term" value="C:telomerase holoenzyme complex"/>
    <property type="evidence" value="ECO:0007669"/>
    <property type="project" value="TreeGrafter"/>
</dbReference>
<dbReference type="GO" id="GO:0003720">
    <property type="term" value="F:telomerase activity"/>
    <property type="evidence" value="ECO:0007669"/>
    <property type="project" value="TreeGrafter"/>
</dbReference>